<dbReference type="AlphaFoldDB" id="A0A7C4KIK6"/>
<name>A0A7C4KIK6_9CHLR</name>
<feature type="domain" description="Xylose isomerase-like TIM barrel" evidence="1">
    <location>
        <begin position="99"/>
        <end position="276"/>
    </location>
</feature>
<dbReference type="Gene3D" id="3.20.20.150">
    <property type="entry name" value="Divalent-metal-dependent TIM barrel enzymes"/>
    <property type="match status" value="1"/>
</dbReference>
<organism evidence="2">
    <name type="scientific">Anaerolinea thermolimosa</name>
    <dbReference type="NCBI Taxonomy" id="229919"/>
    <lineage>
        <taxon>Bacteria</taxon>
        <taxon>Bacillati</taxon>
        <taxon>Chloroflexota</taxon>
        <taxon>Anaerolineae</taxon>
        <taxon>Anaerolineales</taxon>
        <taxon>Anaerolineaceae</taxon>
        <taxon>Anaerolinea</taxon>
    </lineage>
</organism>
<sequence length="287" mass="31870">MVAGSGKRGAAGLRVERMKLGLSTYTYTWSIGVLGHCPARPMTAMNLLSEARRLAVRVVQFADNLPLDRLTPEEVQAVLDCAAQLGIQVEVGTRGISPDHLRRYLALARRFQSPILRTVIDTATHHPSAEEVLRTLAPLETEFTQAGVRLAIENHDRFQSQALADLVNRLGAHWTGICLDTVNSFGALEGPQVVVDALGPLTIDLHIKDFTIFRASHMMGFTVEGRPAGQGRLEIPWLLDELKRYGRDCNAILELWTPPEETLEATIAKEQRWAEESILYLRSLISE</sequence>
<dbReference type="EMBL" id="DSYK01000293">
    <property type="protein sequence ID" value="HGS21357.1"/>
    <property type="molecule type" value="Genomic_DNA"/>
</dbReference>
<evidence type="ECO:0000313" key="2">
    <source>
        <dbReference type="EMBL" id="HGS21357.1"/>
    </source>
</evidence>
<dbReference type="InterPro" id="IPR013022">
    <property type="entry name" value="Xyl_isomerase-like_TIM-brl"/>
</dbReference>
<protein>
    <recommendedName>
        <fullName evidence="1">Xylose isomerase-like TIM barrel domain-containing protein</fullName>
    </recommendedName>
</protein>
<dbReference type="PANTHER" id="PTHR12110">
    <property type="entry name" value="HYDROXYPYRUVATE ISOMERASE"/>
    <property type="match status" value="1"/>
</dbReference>
<dbReference type="Pfam" id="PF01261">
    <property type="entry name" value="AP_endonuc_2"/>
    <property type="match status" value="1"/>
</dbReference>
<dbReference type="InterPro" id="IPR036237">
    <property type="entry name" value="Xyl_isomerase-like_sf"/>
</dbReference>
<gene>
    <name evidence="2" type="ORF">ENT37_05765</name>
</gene>
<reference evidence="2" key="1">
    <citation type="journal article" date="2020" name="mSystems">
        <title>Genome- and Community-Level Interaction Insights into Carbon Utilization and Element Cycling Functions of Hydrothermarchaeota in Hydrothermal Sediment.</title>
        <authorList>
            <person name="Zhou Z."/>
            <person name="Liu Y."/>
            <person name="Xu W."/>
            <person name="Pan J."/>
            <person name="Luo Z.H."/>
            <person name="Li M."/>
        </authorList>
    </citation>
    <scope>NUCLEOTIDE SEQUENCE [LARGE SCALE GENOMIC DNA]</scope>
    <source>
        <strain evidence="2">SpSt-573</strain>
    </source>
</reference>
<comment type="caution">
    <text evidence="2">The sequence shown here is derived from an EMBL/GenBank/DDBJ whole genome shotgun (WGS) entry which is preliminary data.</text>
</comment>
<dbReference type="PANTHER" id="PTHR12110:SF52">
    <property type="entry name" value="XYLOSE ISOMERASE"/>
    <property type="match status" value="1"/>
</dbReference>
<dbReference type="SUPFAM" id="SSF51658">
    <property type="entry name" value="Xylose isomerase-like"/>
    <property type="match status" value="1"/>
</dbReference>
<evidence type="ECO:0000259" key="1">
    <source>
        <dbReference type="Pfam" id="PF01261"/>
    </source>
</evidence>
<dbReference type="InterPro" id="IPR050312">
    <property type="entry name" value="IolE/XylAMocC-like"/>
</dbReference>
<accession>A0A7C4KIK6</accession>
<proteinExistence type="predicted"/>